<evidence type="ECO:0000259" key="5">
    <source>
        <dbReference type="PROSITE" id="PS51795"/>
    </source>
</evidence>
<protein>
    <submittedName>
        <fullName evidence="6">Zf-FLZ domain containing protein</fullName>
    </submittedName>
</protein>
<dbReference type="OrthoDB" id="828272at2759"/>
<evidence type="ECO:0000313" key="7">
    <source>
        <dbReference type="Proteomes" id="UP000634136"/>
    </source>
</evidence>
<evidence type="ECO:0000256" key="2">
    <source>
        <dbReference type="ARBA" id="ARBA00022723"/>
    </source>
</evidence>
<feature type="zinc finger region" description="FLZ-type" evidence="4">
    <location>
        <begin position="171"/>
        <end position="214"/>
    </location>
</feature>
<accession>A0A834TEI6</accession>
<sequence>MEEQNSQLNHLKRKPSSSLSLSLSLFGAPRAPNPSKSPRNFQGGVVGLGIVAAMSHREYDAFLSPISTLTPSVPIPIVSSAKPAANFLKPHTRTRRDEAQFDHCSEAEVEAEAEDHTCVISHSPNHTITKRYYFEDRLHAHATPASMLTYAVFSTSPVNFGRDSSEFWTADFMEVCNLCNKQLHGVDIFIYRGERAFCSAECRESYISKNKNDDYKEKRRGWRWTEPVQN</sequence>
<keyword evidence="3" id="KW-0862">Zinc</keyword>
<evidence type="ECO:0000256" key="3">
    <source>
        <dbReference type="ARBA" id="ARBA00022771"/>
    </source>
</evidence>
<dbReference type="PANTHER" id="PTHR47208:SF1">
    <property type="entry name" value="OS02G0174800 PROTEIN"/>
    <property type="match status" value="1"/>
</dbReference>
<dbReference type="InterPro" id="IPR044604">
    <property type="entry name" value="FLZ12/13/14"/>
</dbReference>
<comment type="caution">
    <text evidence="6">The sequence shown here is derived from an EMBL/GenBank/DDBJ whole genome shotgun (WGS) entry which is preliminary data.</text>
</comment>
<evidence type="ECO:0000256" key="1">
    <source>
        <dbReference type="ARBA" id="ARBA00009374"/>
    </source>
</evidence>
<dbReference type="AlphaFoldDB" id="A0A834TEI6"/>
<evidence type="ECO:0000256" key="4">
    <source>
        <dbReference type="PROSITE-ProRule" id="PRU01131"/>
    </source>
</evidence>
<dbReference type="Pfam" id="PF04570">
    <property type="entry name" value="zf-FLZ"/>
    <property type="match status" value="1"/>
</dbReference>
<proteinExistence type="inferred from homology"/>
<keyword evidence="2" id="KW-0479">Metal-binding</keyword>
<evidence type="ECO:0000313" key="6">
    <source>
        <dbReference type="EMBL" id="KAF7820568.1"/>
    </source>
</evidence>
<keyword evidence="3" id="KW-0863">Zinc-finger</keyword>
<dbReference type="PANTHER" id="PTHR47208">
    <property type="entry name" value="OS02G0174800 PROTEIN"/>
    <property type="match status" value="1"/>
</dbReference>
<organism evidence="6 7">
    <name type="scientific">Senna tora</name>
    <dbReference type="NCBI Taxonomy" id="362788"/>
    <lineage>
        <taxon>Eukaryota</taxon>
        <taxon>Viridiplantae</taxon>
        <taxon>Streptophyta</taxon>
        <taxon>Embryophyta</taxon>
        <taxon>Tracheophyta</taxon>
        <taxon>Spermatophyta</taxon>
        <taxon>Magnoliopsida</taxon>
        <taxon>eudicotyledons</taxon>
        <taxon>Gunneridae</taxon>
        <taxon>Pentapetalae</taxon>
        <taxon>rosids</taxon>
        <taxon>fabids</taxon>
        <taxon>Fabales</taxon>
        <taxon>Fabaceae</taxon>
        <taxon>Caesalpinioideae</taxon>
        <taxon>Cassia clade</taxon>
        <taxon>Senna</taxon>
    </lineage>
</organism>
<gene>
    <name evidence="6" type="ORF">G2W53_026023</name>
</gene>
<keyword evidence="7" id="KW-1185">Reference proteome</keyword>
<dbReference type="Proteomes" id="UP000634136">
    <property type="component" value="Unassembled WGS sequence"/>
</dbReference>
<dbReference type="EMBL" id="JAAIUW010000008">
    <property type="protein sequence ID" value="KAF7820568.1"/>
    <property type="molecule type" value="Genomic_DNA"/>
</dbReference>
<feature type="domain" description="FLZ-type" evidence="5">
    <location>
        <begin position="171"/>
        <end position="214"/>
    </location>
</feature>
<name>A0A834TEI6_9FABA</name>
<comment type="similarity">
    <text evidence="1">Belongs to the FLZ family.</text>
</comment>
<dbReference type="InterPro" id="IPR007650">
    <property type="entry name" value="Zf-FLZ_dom"/>
</dbReference>
<dbReference type="GO" id="GO:0008270">
    <property type="term" value="F:zinc ion binding"/>
    <property type="evidence" value="ECO:0007669"/>
    <property type="project" value="UniProtKB-KW"/>
</dbReference>
<reference evidence="6" key="1">
    <citation type="submission" date="2020-09" db="EMBL/GenBank/DDBJ databases">
        <title>Genome-Enabled Discovery of Anthraquinone Biosynthesis in Senna tora.</title>
        <authorList>
            <person name="Kang S.-H."/>
            <person name="Pandey R.P."/>
            <person name="Lee C.-M."/>
            <person name="Sim J.-S."/>
            <person name="Jeong J.-T."/>
            <person name="Choi B.-S."/>
            <person name="Jung M."/>
            <person name="Ginzburg D."/>
            <person name="Zhao K."/>
            <person name="Won S.Y."/>
            <person name="Oh T.-J."/>
            <person name="Yu Y."/>
            <person name="Kim N.-H."/>
            <person name="Lee O.R."/>
            <person name="Lee T.-H."/>
            <person name="Bashyal P."/>
            <person name="Kim T.-S."/>
            <person name="Lee W.-H."/>
            <person name="Kawkins C."/>
            <person name="Kim C.-K."/>
            <person name="Kim J.S."/>
            <person name="Ahn B.O."/>
            <person name="Rhee S.Y."/>
            <person name="Sohng J.K."/>
        </authorList>
    </citation>
    <scope>NUCLEOTIDE SEQUENCE</scope>
    <source>
        <tissue evidence="6">Leaf</tissue>
    </source>
</reference>
<dbReference type="PROSITE" id="PS51795">
    <property type="entry name" value="ZF_FLZ"/>
    <property type="match status" value="1"/>
</dbReference>